<evidence type="ECO:0000313" key="3">
    <source>
        <dbReference type="Proteomes" id="UP000727407"/>
    </source>
</evidence>
<gene>
    <name evidence="2" type="ORF">DAT39_011962</name>
</gene>
<feature type="region of interest" description="Disordered" evidence="1">
    <location>
        <begin position="29"/>
        <end position="62"/>
    </location>
</feature>
<dbReference type="Proteomes" id="UP000727407">
    <property type="component" value="Unassembled WGS sequence"/>
</dbReference>
<accession>A0A8J4X9L0</accession>
<name>A0A8J4X9L0_CLAMG</name>
<feature type="compositionally biased region" description="Polar residues" evidence="1">
    <location>
        <begin position="49"/>
        <end position="62"/>
    </location>
</feature>
<evidence type="ECO:0000313" key="2">
    <source>
        <dbReference type="EMBL" id="KAF5898353.1"/>
    </source>
</evidence>
<comment type="caution">
    <text evidence="2">The sequence shown here is derived from an EMBL/GenBank/DDBJ whole genome shotgun (WGS) entry which is preliminary data.</text>
</comment>
<reference evidence="2" key="1">
    <citation type="submission" date="2020-07" db="EMBL/GenBank/DDBJ databases">
        <title>Clarias magur genome sequencing, assembly and annotation.</title>
        <authorList>
            <person name="Kushwaha B."/>
            <person name="Kumar R."/>
            <person name="Das P."/>
            <person name="Joshi C.G."/>
            <person name="Kumar D."/>
            <person name="Nagpure N.S."/>
            <person name="Pandey M."/>
            <person name="Agarwal S."/>
            <person name="Srivastava S."/>
            <person name="Singh M."/>
            <person name="Sahoo L."/>
            <person name="Jayasankar P."/>
            <person name="Meher P.K."/>
            <person name="Koringa P.G."/>
            <person name="Iquebal M.A."/>
            <person name="Das S.P."/>
            <person name="Bit A."/>
            <person name="Patnaik S."/>
            <person name="Patel N."/>
            <person name="Shah T.M."/>
            <person name="Hinsu A."/>
            <person name="Jena J.K."/>
        </authorList>
    </citation>
    <scope>NUCLEOTIDE SEQUENCE</scope>
    <source>
        <strain evidence="2">CIFAMagur01</strain>
        <tissue evidence="2">Testis</tissue>
    </source>
</reference>
<proteinExistence type="predicted"/>
<dbReference type="AlphaFoldDB" id="A0A8J4X9L0"/>
<organism evidence="2 3">
    <name type="scientific">Clarias magur</name>
    <name type="common">Asian catfish</name>
    <name type="synonym">Macropteronotus magur</name>
    <dbReference type="NCBI Taxonomy" id="1594786"/>
    <lineage>
        <taxon>Eukaryota</taxon>
        <taxon>Metazoa</taxon>
        <taxon>Chordata</taxon>
        <taxon>Craniata</taxon>
        <taxon>Vertebrata</taxon>
        <taxon>Euteleostomi</taxon>
        <taxon>Actinopterygii</taxon>
        <taxon>Neopterygii</taxon>
        <taxon>Teleostei</taxon>
        <taxon>Ostariophysi</taxon>
        <taxon>Siluriformes</taxon>
        <taxon>Clariidae</taxon>
        <taxon>Clarias</taxon>
    </lineage>
</organism>
<protein>
    <submittedName>
        <fullName evidence="2">Uncharacterized protein</fullName>
    </submittedName>
</protein>
<evidence type="ECO:0000256" key="1">
    <source>
        <dbReference type="SAM" id="MobiDB-lite"/>
    </source>
</evidence>
<sequence>MRLRGEDQKRDSAVRLSFGARRIARRCRLTFSSNSRKSRPNGSGPKYTQVISNAQISQHRPV</sequence>
<keyword evidence="3" id="KW-1185">Reference proteome</keyword>
<dbReference type="EMBL" id="QNUK01000203">
    <property type="protein sequence ID" value="KAF5898353.1"/>
    <property type="molecule type" value="Genomic_DNA"/>
</dbReference>